<feature type="binding site" evidence="10">
    <location>
        <position position="87"/>
    </location>
    <ligand>
        <name>Mg(2+)</name>
        <dbReference type="ChEBI" id="CHEBI:18420"/>
        <label>1</label>
    </ligand>
</feature>
<dbReference type="CDD" id="cd01638">
    <property type="entry name" value="CysQ"/>
    <property type="match status" value="1"/>
</dbReference>
<dbReference type="GO" id="GO:0050427">
    <property type="term" value="P:3'-phosphoadenosine 5'-phosphosulfate metabolic process"/>
    <property type="evidence" value="ECO:0007669"/>
    <property type="project" value="TreeGrafter"/>
</dbReference>
<dbReference type="RefSeq" id="WP_169096110.1">
    <property type="nucleotide sequence ID" value="NZ_JABBVZ010000004.1"/>
</dbReference>
<dbReference type="PROSITE" id="PS00629">
    <property type="entry name" value="IMP_1"/>
    <property type="match status" value="1"/>
</dbReference>
<dbReference type="EC" id="3.1.3.7" evidence="10"/>
<feature type="binding site" evidence="10">
    <location>
        <position position="68"/>
    </location>
    <ligand>
        <name>Mg(2+)</name>
        <dbReference type="ChEBI" id="CHEBI:18420"/>
        <label>1</label>
    </ligand>
</feature>
<comment type="catalytic activity">
    <reaction evidence="1">
        <text>a myo-inositol phosphate + H2O = myo-inositol + phosphate</text>
        <dbReference type="Rhea" id="RHEA:24056"/>
        <dbReference type="ChEBI" id="CHEBI:15377"/>
        <dbReference type="ChEBI" id="CHEBI:17268"/>
        <dbReference type="ChEBI" id="CHEBI:43474"/>
        <dbReference type="ChEBI" id="CHEBI:84139"/>
        <dbReference type="EC" id="3.1.3.25"/>
    </reaction>
</comment>
<dbReference type="GO" id="GO:0008441">
    <property type="term" value="F:3'(2'),5'-bisphosphate nucleotidase activity"/>
    <property type="evidence" value="ECO:0007669"/>
    <property type="project" value="UniProtKB-UniRule"/>
</dbReference>
<dbReference type="SUPFAM" id="SSF56655">
    <property type="entry name" value="Carbohydrate phosphatase"/>
    <property type="match status" value="1"/>
</dbReference>
<feature type="binding site" evidence="10">
    <location>
        <position position="87"/>
    </location>
    <ligand>
        <name>Mg(2+)</name>
        <dbReference type="ChEBI" id="CHEBI:18420"/>
        <label>2</label>
    </ligand>
</feature>
<keyword evidence="5" id="KW-0997">Cell inner membrane</keyword>
<feature type="binding site" evidence="10">
    <location>
        <position position="89"/>
    </location>
    <ligand>
        <name>Mg(2+)</name>
        <dbReference type="ChEBI" id="CHEBI:18420"/>
        <label>1</label>
    </ligand>
</feature>
<dbReference type="AlphaFoldDB" id="A0A7Y0L138"/>
<feature type="binding site" evidence="11">
    <location>
        <position position="87"/>
    </location>
    <ligand>
        <name>Mg(2+)</name>
        <dbReference type="ChEBI" id="CHEBI:18420"/>
        <label>1</label>
        <note>catalytic</note>
    </ligand>
</feature>
<sequence length="258" mass="27868">MTLEELAAGLRPVVEEARAAILAVYHSGDFHTEAKLDNSPVTEADRASHRILTAGLAKLTPDIPVVSEEAVGTRPTIKEGHPFWLVDPLDGTKEFVRRLDNFTINVGLVDGEGVARFGFVDIPVEGRSFVGGQGRAWVWDETGQKLLAPLGAASPAEPLRVAMSRSHRGQAEEWLSDHHLPVKDLVYAGSAIKFAWIAEGRVDLYVRLLPTMGWDTAAGQAVLNAVGAEVVTLEGSPLRYRPGAFPNPHFVASRPGVL</sequence>
<name>A0A7Y0L138_9FIRM</name>
<dbReference type="PANTHER" id="PTHR43028">
    <property type="entry name" value="3'(2'),5'-BISPHOSPHATE NUCLEOTIDASE 1"/>
    <property type="match status" value="1"/>
</dbReference>
<dbReference type="GO" id="GO:0005886">
    <property type="term" value="C:plasma membrane"/>
    <property type="evidence" value="ECO:0007669"/>
    <property type="project" value="UniProtKB-SubCell"/>
</dbReference>
<evidence type="ECO:0000256" key="9">
    <source>
        <dbReference type="ARBA" id="ARBA00023136"/>
    </source>
</evidence>
<comment type="cofactor">
    <cofactor evidence="10 11">
        <name>Mg(2+)</name>
        <dbReference type="ChEBI" id="CHEBI:18420"/>
    </cofactor>
</comment>
<dbReference type="Pfam" id="PF00459">
    <property type="entry name" value="Inositol_P"/>
    <property type="match status" value="1"/>
</dbReference>
<organism evidence="12 13">
    <name type="scientific">Sulfobacillus harzensis</name>
    <dbReference type="NCBI Taxonomy" id="2729629"/>
    <lineage>
        <taxon>Bacteria</taxon>
        <taxon>Bacillati</taxon>
        <taxon>Bacillota</taxon>
        <taxon>Clostridia</taxon>
        <taxon>Eubacteriales</taxon>
        <taxon>Clostridiales Family XVII. Incertae Sedis</taxon>
        <taxon>Sulfobacillus</taxon>
    </lineage>
</organism>
<protein>
    <recommendedName>
        <fullName evidence="10">3'(2'),5'-bisphosphate nucleotidase CysQ</fullName>
        <ecNumber evidence="10">3.1.3.7</ecNumber>
    </recommendedName>
    <alternativeName>
        <fullName evidence="10">3'(2'),5-bisphosphonucleoside 3'(2')-phosphohydrolase</fullName>
    </alternativeName>
    <alternativeName>
        <fullName evidence="10">3'-phosphoadenosine 5'-phosphate phosphatase</fullName>
        <shortName evidence="10">PAP phosphatase</shortName>
    </alternativeName>
</protein>
<feature type="binding site" evidence="10">
    <location>
        <position position="68"/>
    </location>
    <ligand>
        <name>substrate</name>
    </ligand>
</feature>
<comment type="similarity">
    <text evidence="3 10">Belongs to the inositol monophosphatase superfamily. CysQ family.</text>
</comment>
<keyword evidence="4 10" id="KW-1003">Cell membrane</keyword>
<feature type="binding site" evidence="11">
    <location>
        <position position="68"/>
    </location>
    <ligand>
        <name>Mg(2+)</name>
        <dbReference type="ChEBI" id="CHEBI:18420"/>
        <label>1</label>
        <note>catalytic</note>
    </ligand>
</feature>
<proteinExistence type="inferred from homology"/>
<keyword evidence="13" id="KW-1185">Reference proteome</keyword>
<evidence type="ECO:0000256" key="3">
    <source>
        <dbReference type="ARBA" id="ARBA00005289"/>
    </source>
</evidence>
<evidence type="ECO:0000256" key="10">
    <source>
        <dbReference type="HAMAP-Rule" id="MF_02095"/>
    </source>
</evidence>
<dbReference type="Proteomes" id="UP000533476">
    <property type="component" value="Unassembled WGS sequence"/>
</dbReference>
<evidence type="ECO:0000256" key="5">
    <source>
        <dbReference type="ARBA" id="ARBA00022519"/>
    </source>
</evidence>
<feature type="binding site" evidence="11">
    <location>
        <position position="215"/>
    </location>
    <ligand>
        <name>Mg(2+)</name>
        <dbReference type="ChEBI" id="CHEBI:18420"/>
        <label>1</label>
        <note>catalytic</note>
    </ligand>
</feature>
<evidence type="ECO:0000256" key="7">
    <source>
        <dbReference type="ARBA" id="ARBA00022801"/>
    </source>
</evidence>
<dbReference type="GO" id="GO:0000103">
    <property type="term" value="P:sulfate assimilation"/>
    <property type="evidence" value="ECO:0007669"/>
    <property type="project" value="TreeGrafter"/>
</dbReference>
<keyword evidence="6 10" id="KW-0479">Metal-binding</keyword>
<comment type="caution">
    <text evidence="12">The sequence shown here is derived from an EMBL/GenBank/DDBJ whole genome shotgun (WGS) entry which is preliminary data.</text>
</comment>
<dbReference type="InterPro" id="IPR020550">
    <property type="entry name" value="Inositol_monophosphatase_CS"/>
</dbReference>
<dbReference type="Gene3D" id="3.30.540.10">
    <property type="entry name" value="Fructose-1,6-Bisphosphatase, subunit A, domain 1"/>
    <property type="match status" value="1"/>
</dbReference>
<comment type="function">
    <text evidence="10">Converts adenosine-3',5'-bisphosphate (PAP) to AMP.</text>
</comment>
<dbReference type="InterPro" id="IPR020583">
    <property type="entry name" value="Inositol_monoP_metal-BS"/>
</dbReference>
<feature type="binding site" evidence="11">
    <location>
        <position position="89"/>
    </location>
    <ligand>
        <name>Mg(2+)</name>
        <dbReference type="ChEBI" id="CHEBI:18420"/>
        <label>1</label>
        <note>catalytic</note>
    </ligand>
</feature>
<dbReference type="PROSITE" id="PS00630">
    <property type="entry name" value="IMP_2"/>
    <property type="match status" value="1"/>
</dbReference>
<gene>
    <name evidence="10" type="primary">cysQ</name>
    <name evidence="12" type="ORF">HIJ39_01860</name>
</gene>
<evidence type="ECO:0000256" key="11">
    <source>
        <dbReference type="PIRSR" id="PIRSR600760-2"/>
    </source>
</evidence>
<evidence type="ECO:0000313" key="12">
    <source>
        <dbReference type="EMBL" id="NMP21103.1"/>
    </source>
</evidence>
<accession>A0A7Y0L138</accession>
<reference evidence="12 13" key="1">
    <citation type="submission" date="2020-04" db="EMBL/GenBank/DDBJ databases">
        <authorList>
            <person name="Zhang R."/>
            <person name="Schippers A."/>
        </authorList>
    </citation>
    <scope>NUCLEOTIDE SEQUENCE [LARGE SCALE GENOMIC DNA]</scope>
    <source>
        <strain evidence="12 13">DSM 109850</strain>
    </source>
</reference>
<dbReference type="HAMAP" id="MF_02095">
    <property type="entry name" value="CysQ"/>
    <property type="match status" value="1"/>
</dbReference>
<comment type="subcellular location">
    <subcellularLocation>
        <location evidence="10">Cell membrane</location>
        <topology evidence="10">Peripheral membrane protein</topology>
        <orientation evidence="10">Cytoplasmic side</orientation>
    </subcellularLocation>
</comment>
<dbReference type="InterPro" id="IPR000760">
    <property type="entry name" value="Inositol_monophosphatase-like"/>
</dbReference>
<keyword evidence="8 10" id="KW-0460">Magnesium</keyword>
<dbReference type="GO" id="GO:0000287">
    <property type="term" value="F:magnesium ion binding"/>
    <property type="evidence" value="ECO:0007669"/>
    <property type="project" value="UniProtKB-UniRule"/>
</dbReference>
<evidence type="ECO:0000256" key="2">
    <source>
        <dbReference type="ARBA" id="ARBA00001625"/>
    </source>
</evidence>
<dbReference type="InterPro" id="IPR006240">
    <property type="entry name" value="CysQ"/>
</dbReference>
<feature type="binding site" evidence="10 11">
    <location>
        <position position="90"/>
    </location>
    <ligand>
        <name>Mg(2+)</name>
        <dbReference type="ChEBI" id="CHEBI:18420"/>
        <label>2</label>
    </ligand>
</feature>
<dbReference type="Gene3D" id="3.40.190.80">
    <property type="match status" value="1"/>
</dbReference>
<evidence type="ECO:0000256" key="4">
    <source>
        <dbReference type="ARBA" id="ARBA00022475"/>
    </source>
</evidence>
<feature type="binding site" evidence="10">
    <location>
        <position position="215"/>
    </location>
    <ligand>
        <name>substrate</name>
    </ligand>
</feature>
<evidence type="ECO:0000256" key="1">
    <source>
        <dbReference type="ARBA" id="ARBA00001033"/>
    </source>
</evidence>
<dbReference type="PANTHER" id="PTHR43028:SF5">
    <property type="entry name" value="3'(2'),5'-BISPHOSPHATE NUCLEOTIDASE 1"/>
    <property type="match status" value="1"/>
</dbReference>
<dbReference type="GO" id="GO:0052834">
    <property type="term" value="F:inositol monophosphate phosphatase activity"/>
    <property type="evidence" value="ECO:0007669"/>
    <property type="project" value="UniProtKB-EC"/>
</dbReference>
<evidence type="ECO:0000256" key="8">
    <source>
        <dbReference type="ARBA" id="ARBA00022842"/>
    </source>
</evidence>
<keyword evidence="7 10" id="KW-0378">Hydrolase</keyword>
<dbReference type="EMBL" id="JABBVZ010000004">
    <property type="protein sequence ID" value="NMP21103.1"/>
    <property type="molecule type" value="Genomic_DNA"/>
</dbReference>
<dbReference type="InterPro" id="IPR050725">
    <property type="entry name" value="CysQ/Inositol_MonoPase"/>
</dbReference>
<feature type="binding site" evidence="10">
    <location>
        <position position="215"/>
    </location>
    <ligand>
        <name>Mg(2+)</name>
        <dbReference type="ChEBI" id="CHEBI:18420"/>
        <label>2</label>
    </ligand>
</feature>
<keyword evidence="9 10" id="KW-0472">Membrane</keyword>
<evidence type="ECO:0000256" key="6">
    <source>
        <dbReference type="ARBA" id="ARBA00022723"/>
    </source>
</evidence>
<feature type="binding site" evidence="10">
    <location>
        <begin position="89"/>
        <end position="92"/>
    </location>
    <ligand>
        <name>substrate</name>
    </ligand>
</feature>
<evidence type="ECO:0000313" key="13">
    <source>
        <dbReference type="Proteomes" id="UP000533476"/>
    </source>
</evidence>
<dbReference type="GO" id="GO:0046854">
    <property type="term" value="P:phosphatidylinositol phosphate biosynthetic process"/>
    <property type="evidence" value="ECO:0007669"/>
    <property type="project" value="InterPro"/>
</dbReference>
<comment type="catalytic activity">
    <reaction evidence="2 10">
        <text>adenosine 3',5'-bisphosphate + H2O = AMP + phosphate</text>
        <dbReference type="Rhea" id="RHEA:10040"/>
        <dbReference type="ChEBI" id="CHEBI:15377"/>
        <dbReference type="ChEBI" id="CHEBI:43474"/>
        <dbReference type="ChEBI" id="CHEBI:58343"/>
        <dbReference type="ChEBI" id="CHEBI:456215"/>
        <dbReference type="EC" id="3.1.3.7"/>
    </reaction>
</comment>